<dbReference type="PATRIC" id="fig|330734.3.peg.2645"/>
<evidence type="ECO:0000256" key="2">
    <source>
        <dbReference type="ARBA" id="ARBA00023015"/>
    </source>
</evidence>
<name>A0A0H4I5Z7_9GAMM</name>
<dbReference type="Pfam" id="PF02357">
    <property type="entry name" value="NusG"/>
    <property type="match status" value="1"/>
</dbReference>
<dbReference type="GO" id="GO:0031564">
    <property type="term" value="P:transcription antitermination"/>
    <property type="evidence" value="ECO:0007669"/>
    <property type="project" value="UniProtKB-KW"/>
</dbReference>
<proteinExistence type="predicted"/>
<keyword evidence="3" id="KW-0804">Transcription</keyword>
<dbReference type="InterPro" id="IPR008991">
    <property type="entry name" value="Translation_prot_SH3-like_sf"/>
</dbReference>
<feature type="domain" description="NusG-like N-terminal" evidence="4">
    <location>
        <begin position="1"/>
        <end position="82"/>
    </location>
</feature>
<dbReference type="EMBL" id="CP011494">
    <property type="protein sequence ID" value="AKO53150.1"/>
    <property type="molecule type" value="Genomic_DNA"/>
</dbReference>
<keyword evidence="6" id="KW-1185">Reference proteome</keyword>
<dbReference type="AlphaFoldDB" id="A0A0H4I5Z7"/>
<dbReference type="SUPFAM" id="SSF50104">
    <property type="entry name" value="Translation proteins SH3-like domain"/>
    <property type="match status" value="1"/>
</dbReference>
<keyword evidence="1" id="KW-0889">Transcription antitermination</keyword>
<dbReference type="InterPro" id="IPR036735">
    <property type="entry name" value="NGN_dom_sf"/>
</dbReference>
<accession>A0A0H4I5Z7</accession>
<dbReference type="SMART" id="SM00738">
    <property type="entry name" value="NGN"/>
    <property type="match status" value="1"/>
</dbReference>
<sequence>MHLQNQDIPCFYPKVMVEKLRSGKRSCKLEALFSGYIFINLSQLNPVWSKLRSTRGVIRIVGFGGKPLPVEDEVVDHLRASLDRVASVGGIKSGDNVDVAEGPFAGMGAIFQCYDGDERAIVLIEFMQKSQRISVPISSLKNQ</sequence>
<dbReference type="GO" id="GO:0006354">
    <property type="term" value="P:DNA-templated transcription elongation"/>
    <property type="evidence" value="ECO:0007669"/>
    <property type="project" value="InterPro"/>
</dbReference>
<evidence type="ECO:0000256" key="3">
    <source>
        <dbReference type="ARBA" id="ARBA00023163"/>
    </source>
</evidence>
<dbReference type="PANTHER" id="PTHR30265:SF7">
    <property type="entry name" value="TRANSCRIPTION ANTITERMINATION PROTEIN RFAH"/>
    <property type="match status" value="1"/>
</dbReference>
<dbReference type="GO" id="GO:0005829">
    <property type="term" value="C:cytosol"/>
    <property type="evidence" value="ECO:0007669"/>
    <property type="project" value="TreeGrafter"/>
</dbReference>
<evidence type="ECO:0000259" key="4">
    <source>
        <dbReference type="SMART" id="SM00738"/>
    </source>
</evidence>
<organism evidence="5 6">
    <name type="scientific">Marinobacter psychrophilus</name>
    <dbReference type="NCBI Taxonomy" id="330734"/>
    <lineage>
        <taxon>Bacteria</taxon>
        <taxon>Pseudomonadati</taxon>
        <taxon>Pseudomonadota</taxon>
        <taxon>Gammaproteobacteria</taxon>
        <taxon>Pseudomonadales</taxon>
        <taxon>Marinobacteraceae</taxon>
        <taxon>Marinobacter</taxon>
    </lineage>
</organism>
<evidence type="ECO:0000256" key="1">
    <source>
        <dbReference type="ARBA" id="ARBA00022814"/>
    </source>
</evidence>
<dbReference type="CDD" id="cd09892">
    <property type="entry name" value="NGN_SP_RfaH"/>
    <property type="match status" value="1"/>
</dbReference>
<dbReference type="InterPro" id="IPR043425">
    <property type="entry name" value="NusG-like"/>
</dbReference>
<dbReference type="KEGG" id="mpq:ABA45_12625"/>
<evidence type="ECO:0000313" key="5">
    <source>
        <dbReference type="EMBL" id="AKO53150.1"/>
    </source>
</evidence>
<keyword evidence="2" id="KW-0805">Transcription regulation</keyword>
<dbReference type="Proteomes" id="UP000036406">
    <property type="component" value="Chromosome"/>
</dbReference>
<dbReference type="STRING" id="330734.ABA45_12625"/>
<gene>
    <name evidence="5" type="ORF">ABA45_12625</name>
</gene>
<dbReference type="InterPro" id="IPR006645">
    <property type="entry name" value="NGN-like_dom"/>
</dbReference>
<dbReference type="PANTHER" id="PTHR30265">
    <property type="entry name" value="RHO-INTERACTING TRANSCRIPTION TERMINATION FACTOR NUSG"/>
    <property type="match status" value="1"/>
</dbReference>
<reference evidence="5 6" key="1">
    <citation type="submission" date="2015-05" db="EMBL/GenBank/DDBJ databases">
        <title>Complete genome of Marinobacter psychrophilus strain 20041T isolated from sea-ice of the Canadian Basin.</title>
        <authorList>
            <person name="Song L."/>
            <person name="Ren L."/>
            <person name="Yu Y."/>
            <person name="Wang X."/>
        </authorList>
    </citation>
    <scope>NUCLEOTIDE SEQUENCE [LARGE SCALE GENOMIC DNA]</scope>
    <source>
        <strain evidence="5 6">20041</strain>
    </source>
</reference>
<dbReference type="SUPFAM" id="SSF82679">
    <property type="entry name" value="N-utilization substance G protein NusG, N-terminal domain"/>
    <property type="match status" value="1"/>
</dbReference>
<dbReference type="Gene3D" id="3.30.70.940">
    <property type="entry name" value="NusG, N-terminal domain"/>
    <property type="match status" value="1"/>
</dbReference>
<protein>
    <submittedName>
        <fullName evidence="5">Transcriptional regulator</fullName>
    </submittedName>
</protein>
<evidence type="ECO:0000313" key="6">
    <source>
        <dbReference type="Proteomes" id="UP000036406"/>
    </source>
</evidence>